<dbReference type="PANTHER" id="PTHR37833">
    <property type="entry name" value="LIPOPROTEIN-RELATED"/>
    <property type="match status" value="1"/>
</dbReference>
<dbReference type="Proteomes" id="UP000011885">
    <property type="component" value="Unassembled WGS sequence"/>
</dbReference>
<accession>M5TUF9</accession>
<dbReference type="Pfam" id="PF07610">
    <property type="entry name" value="DUF1573"/>
    <property type="match status" value="1"/>
</dbReference>
<dbReference type="Gene3D" id="2.60.40.10">
    <property type="entry name" value="Immunoglobulins"/>
    <property type="match status" value="1"/>
</dbReference>
<dbReference type="EMBL" id="ANOH01000405">
    <property type="protein sequence ID" value="EMI52795.1"/>
    <property type="molecule type" value="Genomic_DNA"/>
</dbReference>
<keyword evidence="2" id="KW-1185">Reference proteome</keyword>
<protein>
    <submittedName>
        <fullName evidence="1">Protein containing DUF1573</fullName>
    </submittedName>
</protein>
<name>M5TUF9_9BACT</name>
<dbReference type="PATRIC" id="fig|1263870.3.peg.6128"/>
<dbReference type="InterPro" id="IPR013783">
    <property type="entry name" value="Ig-like_fold"/>
</dbReference>
<gene>
    <name evidence="1" type="ORF">RSSM_05783</name>
</gene>
<dbReference type="OrthoDB" id="215317at2"/>
<organism evidence="1 2">
    <name type="scientific">Rhodopirellula sallentina SM41</name>
    <dbReference type="NCBI Taxonomy" id="1263870"/>
    <lineage>
        <taxon>Bacteria</taxon>
        <taxon>Pseudomonadati</taxon>
        <taxon>Planctomycetota</taxon>
        <taxon>Planctomycetia</taxon>
        <taxon>Pirellulales</taxon>
        <taxon>Pirellulaceae</taxon>
        <taxon>Rhodopirellula</taxon>
    </lineage>
</organism>
<dbReference type="RefSeq" id="WP_008686896.1">
    <property type="nucleotide sequence ID" value="NZ_ANOH01000405.1"/>
</dbReference>
<proteinExistence type="predicted"/>
<evidence type="ECO:0000313" key="2">
    <source>
        <dbReference type="Proteomes" id="UP000011885"/>
    </source>
</evidence>
<evidence type="ECO:0000313" key="1">
    <source>
        <dbReference type="EMBL" id="EMI52795.1"/>
    </source>
</evidence>
<dbReference type="AlphaFoldDB" id="M5TUF9"/>
<comment type="caution">
    <text evidence="1">The sequence shown here is derived from an EMBL/GenBank/DDBJ whole genome shotgun (WGS) entry which is preliminary data.</text>
</comment>
<reference evidence="1 2" key="1">
    <citation type="journal article" date="2013" name="Mar. Genomics">
        <title>Expression of sulfatases in Rhodopirellula baltica and the diversity of sulfatases in the genus Rhodopirellula.</title>
        <authorList>
            <person name="Wegner C.E."/>
            <person name="Richter-Heitmann T."/>
            <person name="Klindworth A."/>
            <person name="Klockow C."/>
            <person name="Richter M."/>
            <person name="Achstetter T."/>
            <person name="Glockner F.O."/>
            <person name="Harder J."/>
        </authorList>
    </citation>
    <scope>NUCLEOTIDE SEQUENCE [LARGE SCALE GENOMIC DNA]</scope>
    <source>
        <strain evidence="1 2">SM41</strain>
    </source>
</reference>
<dbReference type="PANTHER" id="PTHR37833:SF1">
    <property type="entry name" value="SIGNAL PEPTIDE PROTEIN"/>
    <property type="match status" value="1"/>
</dbReference>
<sequence length="410" mass="44604">MKTFIACLVIAAIGTGIGLKINHDRYGHYEPAFGPMTYDGEIDASNAMASISKNWSDKFPKVELPDGNVYDFGVMEPEEKGEHTFVVKNVGEDTLRLKVGASTCKCTVGELGTESLEPGEQTEVKMSWTVKTNESSFGQSAELRTNDPSQVAIRFEIQGQVVRQVQIVPEQVTFGETAAGEPVEFVVKVFNYLGQPMKATDVKFGDDTINELADFDVTVFKPTEDDGINEAAEQGFRIAATINPGLKQGPVNRNLMLTLMPEDADDDDLEKGRVVYIPVTGRIVGALSMLPNSRLKGISGGGYLYDFGIIGEDDSLTAKAFVVLKGAEQASTKLRIGEIEPAEYVEATLNEPVGQGKMTLYTLQLKLKPGDESVDRLGLSKGEFGYVMIESDNPKVPALKLLLKFALPAR</sequence>
<dbReference type="InterPro" id="IPR011467">
    <property type="entry name" value="DUF1573"/>
</dbReference>